<evidence type="ECO:0000256" key="1">
    <source>
        <dbReference type="SAM" id="MobiDB-lite"/>
    </source>
</evidence>
<proteinExistence type="predicted"/>
<comment type="caution">
    <text evidence="2">The sequence shown here is derived from an EMBL/GenBank/DDBJ whole genome shotgun (WGS) entry which is preliminary data.</text>
</comment>
<evidence type="ECO:0000313" key="3">
    <source>
        <dbReference type="Proteomes" id="UP000799776"/>
    </source>
</evidence>
<organism evidence="2 3">
    <name type="scientific">Saccharata proteae CBS 121410</name>
    <dbReference type="NCBI Taxonomy" id="1314787"/>
    <lineage>
        <taxon>Eukaryota</taxon>
        <taxon>Fungi</taxon>
        <taxon>Dikarya</taxon>
        <taxon>Ascomycota</taxon>
        <taxon>Pezizomycotina</taxon>
        <taxon>Dothideomycetes</taxon>
        <taxon>Dothideomycetes incertae sedis</taxon>
        <taxon>Botryosphaeriales</taxon>
        <taxon>Saccharataceae</taxon>
        <taxon>Saccharata</taxon>
    </lineage>
</organism>
<protein>
    <submittedName>
        <fullName evidence="2">Uncharacterized protein</fullName>
    </submittedName>
</protein>
<dbReference type="OrthoDB" id="3942045at2759"/>
<feature type="compositionally biased region" description="Polar residues" evidence="1">
    <location>
        <begin position="50"/>
        <end position="61"/>
    </location>
</feature>
<name>A0A9P4LRL8_9PEZI</name>
<evidence type="ECO:0000313" key="2">
    <source>
        <dbReference type="EMBL" id="KAF2083670.1"/>
    </source>
</evidence>
<keyword evidence="3" id="KW-1185">Reference proteome</keyword>
<feature type="region of interest" description="Disordered" evidence="1">
    <location>
        <begin position="24"/>
        <end position="105"/>
    </location>
</feature>
<dbReference type="AlphaFoldDB" id="A0A9P4LRL8"/>
<reference evidence="2" key="1">
    <citation type="journal article" date="2020" name="Stud. Mycol.">
        <title>101 Dothideomycetes genomes: a test case for predicting lifestyles and emergence of pathogens.</title>
        <authorList>
            <person name="Haridas S."/>
            <person name="Albert R."/>
            <person name="Binder M."/>
            <person name="Bloem J."/>
            <person name="Labutti K."/>
            <person name="Salamov A."/>
            <person name="Andreopoulos B."/>
            <person name="Baker S."/>
            <person name="Barry K."/>
            <person name="Bills G."/>
            <person name="Bluhm B."/>
            <person name="Cannon C."/>
            <person name="Castanera R."/>
            <person name="Culley D."/>
            <person name="Daum C."/>
            <person name="Ezra D."/>
            <person name="Gonzalez J."/>
            <person name="Henrissat B."/>
            <person name="Kuo A."/>
            <person name="Liang C."/>
            <person name="Lipzen A."/>
            <person name="Lutzoni F."/>
            <person name="Magnuson J."/>
            <person name="Mondo S."/>
            <person name="Nolan M."/>
            <person name="Ohm R."/>
            <person name="Pangilinan J."/>
            <person name="Park H.-J."/>
            <person name="Ramirez L."/>
            <person name="Alfaro M."/>
            <person name="Sun H."/>
            <person name="Tritt A."/>
            <person name="Yoshinaga Y."/>
            <person name="Zwiers L.-H."/>
            <person name="Turgeon B."/>
            <person name="Goodwin S."/>
            <person name="Spatafora J."/>
            <person name="Crous P."/>
            <person name="Grigoriev I."/>
        </authorList>
    </citation>
    <scope>NUCLEOTIDE SEQUENCE</scope>
    <source>
        <strain evidence="2">CBS 121410</strain>
    </source>
</reference>
<feature type="compositionally biased region" description="Basic and acidic residues" evidence="1">
    <location>
        <begin position="65"/>
        <end position="77"/>
    </location>
</feature>
<dbReference type="Proteomes" id="UP000799776">
    <property type="component" value="Unassembled WGS sequence"/>
</dbReference>
<gene>
    <name evidence="2" type="ORF">K490DRAFT_51067</name>
</gene>
<dbReference type="EMBL" id="ML978765">
    <property type="protein sequence ID" value="KAF2083670.1"/>
    <property type="molecule type" value="Genomic_DNA"/>
</dbReference>
<sequence length="105" mass="10922">MSPIILSAARRSLQFQPLLASRLFSSTTSAGSPDPNPKANQPPSRLPGQDTPNTDAQSDISAKSGIEDKAGDDHPAKQPDPQAEPTRKTGFGGKTAVKGGKEGLE</sequence>
<accession>A0A9P4LRL8</accession>